<dbReference type="Pfam" id="PF00180">
    <property type="entry name" value="Iso_dh"/>
    <property type="match status" value="1"/>
</dbReference>
<keyword evidence="6" id="KW-0464">Manganese</keyword>
<dbReference type="Gene3D" id="3.40.718.10">
    <property type="entry name" value="Isopropylmalate Dehydrogenase"/>
    <property type="match status" value="1"/>
</dbReference>
<dbReference type="SUPFAM" id="SSF53659">
    <property type="entry name" value="Isocitrate/Isopropylmalate dehydrogenase-like"/>
    <property type="match status" value="1"/>
</dbReference>
<evidence type="ECO:0000313" key="8">
    <source>
        <dbReference type="EMBL" id="QWT72269.1"/>
    </source>
</evidence>
<dbReference type="PANTHER" id="PTHR43275:SF1">
    <property type="entry name" value="D-MALATE DEHYDROGENASE [DECARBOXYLATING]"/>
    <property type="match status" value="1"/>
</dbReference>
<reference evidence="8" key="2">
    <citation type="submission" date="2021-06" db="EMBL/GenBank/DDBJ databases">
        <authorList>
            <person name="Alferova V.A."/>
            <person name="Mardanov A.V."/>
            <person name="Beletsky A.V."/>
            <person name="Ravin N.V."/>
            <person name="Osterman I.A."/>
            <person name="Terekhov S.S."/>
        </authorList>
    </citation>
    <scope>NUCLEOTIDE SEQUENCE</scope>
    <source>
        <strain evidence="8">INA-Ac-5812</strain>
    </source>
</reference>
<dbReference type="SMART" id="SM01329">
    <property type="entry name" value="Iso_dh"/>
    <property type="match status" value="1"/>
</dbReference>
<evidence type="ECO:0000256" key="4">
    <source>
        <dbReference type="ARBA" id="ARBA00023002"/>
    </source>
</evidence>
<dbReference type="PANTHER" id="PTHR43275">
    <property type="entry name" value="D-MALATE DEHYDROGENASE [DECARBOXYLATING]"/>
    <property type="match status" value="1"/>
</dbReference>
<protein>
    <submittedName>
        <fullName evidence="8">Isocitrate/isopropylmalate dehydrogenase family protein</fullName>
    </submittedName>
</protein>
<evidence type="ECO:0000256" key="1">
    <source>
        <dbReference type="ARBA" id="ARBA00001936"/>
    </source>
</evidence>
<comment type="cofactor">
    <cofactor evidence="2">
        <name>Mg(2+)</name>
        <dbReference type="ChEBI" id="CHEBI:18420"/>
    </cofactor>
</comment>
<evidence type="ECO:0000259" key="7">
    <source>
        <dbReference type="SMART" id="SM01329"/>
    </source>
</evidence>
<dbReference type="GO" id="GO:0016491">
    <property type="term" value="F:oxidoreductase activity"/>
    <property type="evidence" value="ECO:0007669"/>
    <property type="project" value="UniProtKB-KW"/>
</dbReference>
<evidence type="ECO:0000256" key="2">
    <source>
        <dbReference type="ARBA" id="ARBA00001946"/>
    </source>
</evidence>
<reference evidence="8" key="1">
    <citation type="journal article" date="2021" name="Angew. Chem. Int. Ed. Engl.">
        <title>Gausemycins A,B - cyclic lipoglycopeptides from Streptomyces sp.</title>
        <authorList>
            <person name="Tyurin A."/>
            <person name="Alferova V."/>
            <person name="Paramonov A."/>
            <person name="Shuvalov M."/>
            <person name="Kudryakova G."/>
            <person name="Rogozhin E."/>
            <person name="Zherebker A."/>
            <person name="Brylev V."/>
            <person name="Chistov A."/>
            <person name="Baranova A."/>
            <person name="Birykov M."/>
            <person name="Ivanov I."/>
            <person name="Prokhorenko I."/>
            <person name="Grammatikova N."/>
            <person name="Kravchenko T."/>
            <person name="Isakova E."/>
            <person name="Mirchink E."/>
            <person name="Gladkikh E."/>
            <person name="Svirshchevskaya E."/>
            <person name="Mardanov A."/>
            <person name="Beletsky A."/>
            <person name="Kocharovskaya M."/>
            <person name="Kulyaeva V."/>
            <person name="Shashkov A."/>
            <person name="Nifantiev N."/>
            <person name="Apt A."/>
            <person name="Majorov K."/>
            <person name="Efimova S."/>
            <person name="Ravin N."/>
            <person name="Nikolaev E."/>
            <person name="Ostroumova O."/>
            <person name="Katrukha G."/>
            <person name="Lapchinskaya O."/>
            <person name="Dontsova O."/>
            <person name="Terekhov S."/>
            <person name="Osterman I."/>
            <person name="Shenkarev Z."/>
            <person name="Korshun V.A."/>
        </authorList>
    </citation>
    <scope>NUCLEOTIDE SEQUENCE</scope>
    <source>
        <strain evidence="8">INA-Ac-5812</strain>
    </source>
</reference>
<organism evidence="8">
    <name type="scientific">Streptomyces kanamyceticus</name>
    <dbReference type="NCBI Taxonomy" id="1967"/>
    <lineage>
        <taxon>Bacteria</taxon>
        <taxon>Bacillati</taxon>
        <taxon>Actinomycetota</taxon>
        <taxon>Actinomycetes</taxon>
        <taxon>Kitasatosporales</taxon>
        <taxon>Streptomycetaceae</taxon>
        <taxon>Streptomyces</taxon>
    </lineage>
</organism>
<dbReference type="EMBL" id="MZ394730">
    <property type="protein sequence ID" value="QWT72269.1"/>
    <property type="molecule type" value="Genomic_DNA"/>
</dbReference>
<dbReference type="InterPro" id="IPR050501">
    <property type="entry name" value="ICDH/IPMDH"/>
</dbReference>
<evidence type="ECO:0000256" key="6">
    <source>
        <dbReference type="ARBA" id="ARBA00023211"/>
    </source>
</evidence>
<accession>A0A8F2JFN9</accession>
<keyword evidence="5" id="KW-0520">NAD</keyword>
<feature type="domain" description="Isopropylmalate dehydrogenase-like" evidence="7">
    <location>
        <begin position="3"/>
        <end position="337"/>
    </location>
</feature>
<dbReference type="InterPro" id="IPR024084">
    <property type="entry name" value="IsoPropMal-DH-like_dom"/>
</dbReference>
<dbReference type="AlphaFoldDB" id="A0A8F2JFN9"/>
<dbReference type="RefSeq" id="WP_399933634.1">
    <property type="nucleotide sequence ID" value="NZ_CP172446.1"/>
</dbReference>
<proteinExistence type="predicted"/>
<gene>
    <name evidence="8" type="primary">orf13</name>
</gene>
<keyword evidence="3" id="KW-0479">Metal-binding</keyword>
<name>A0A8F2JFN9_STRKN</name>
<comment type="cofactor">
    <cofactor evidence="1">
        <name>Mn(2+)</name>
        <dbReference type="ChEBI" id="CHEBI:29035"/>
    </cofactor>
</comment>
<dbReference type="GO" id="GO:0046872">
    <property type="term" value="F:metal ion binding"/>
    <property type="evidence" value="ECO:0007669"/>
    <property type="project" value="UniProtKB-KW"/>
</dbReference>
<evidence type="ECO:0000256" key="5">
    <source>
        <dbReference type="ARBA" id="ARBA00023027"/>
    </source>
</evidence>
<sequence>MRRIAVIPGDGIGPEVTAEALRTLRAVAPDLEFDVLDHVNADRYLATGTALSDDDFARVASCDGALLGAVGDPRVTSPDYARDVLLRLRFELDLYINHRPAQLLHDRLSPLRDQGRRPIDCTVVRENTEGPYVGVGGALRVGTPHETAIDTEVSTYRGVRRAMEFAFARATRSVCLVDKANAVPHNGTLWQRCFREAAALRPDLPTRHLYVDAAVMLLVQDPTAFDVIVANNAHGDVLSDLTAQLAGGPGTAASANLNPQTGYALCEPVHGSAPDLAGTGRANPLAAVLSAALLLDCAGRAEQAERIRTAVRTVVRDLRCTADIGGSLTTSGAGAAVRDALHGE</sequence>
<keyword evidence="4" id="KW-0560">Oxidoreductase</keyword>
<evidence type="ECO:0000256" key="3">
    <source>
        <dbReference type="ARBA" id="ARBA00022723"/>
    </source>
</evidence>